<dbReference type="Gene3D" id="1.10.132.60">
    <property type="entry name" value="DNA polymerase family B, C-terminal domain"/>
    <property type="match status" value="1"/>
</dbReference>
<feature type="non-terminal residue" evidence="6">
    <location>
        <position position="312"/>
    </location>
</feature>
<evidence type="ECO:0000313" key="6">
    <source>
        <dbReference type="EMBL" id="KAJ2841366.1"/>
    </source>
</evidence>
<dbReference type="Gene3D" id="3.90.1600.10">
    <property type="entry name" value="Palm domain of DNA polymerase"/>
    <property type="match status" value="1"/>
</dbReference>
<dbReference type="PANTHER" id="PTHR45812">
    <property type="entry name" value="DNA POLYMERASE ZETA CATALYTIC SUBUNIT"/>
    <property type="match status" value="1"/>
</dbReference>
<dbReference type="SUPFAM" id="SSF56672">
    <property type="entry name" value="DNA/RNA polymerases"/>
    <property type="match status" value="1"/>
</dbReference>
<dbReference type="PANTHER" id="PTHR45812:SF1">
    <property type="entry name" value="DNA POLYMERASE ZETA CATALYTIC SUBUNIT"/>
    <property type="match status" value="1"/>
</dbReference>
<feature type="domain" description="DNA-directed DNA polymerase family B multifunctional" evidence="5">
    <location>
        <begin position="1"/>
        <end position="310"/>
    </location>
</feature>
<dbReference type="InterPro" id="IPR006134">
    <property type="entry name" value="DNA-dir_DNA_pol_B_multi_dom"/>
</dbReference>
<evidence type="ECO:0000256" key="1">
    <source>
        <dbReference type="ARBA" id="ARBA00012417"/>
    </source>
</evidence>
<keyword evidence="2 6" id="KW-0808">Transferase</keyword>
<dbReference type="InterPro" id="IPR030559">
    <property type="entry name" value="PolZ_Rev3"/>
</dbReference>
<dbReference type="Gene3D" id="1.10.287.690">
    <property type="entry name" value="Helix hairpin bin"/>
    <property type="match status" value="1"/>
</dbReference>
<evidence type="ECO:0000259" key="5">
    <source>
        <dbReference type="Pfam" id="PF00136"/>
    </source>
</evidence>
<dbReference type="InterPro" id="IPR042087">
    <property type="entry name" value="DNA_pol_B_thumb"/>
</dbReference>
<gene>
    <name evidence="6" type="primary">REV3_2</name>
    <name evidence="6" type="ORF">IWW36_006281</name>
</gene>
<sequence length="312" mass="35140">MLQEILDSRVMIKEAMKLWSDDNGLCKMLDSWQLGLKLIANVTYGYAGASFSGRMPCVEIADAIVQSGRETLENAIRLIHSRHSNWGGKVVYGDTDSVFVWLPGRSRQQAFRIGQEIAAAVTEQNPEPVKLNFEKVYQPCVLLTKKRYAGWMYETEGQSEPLLDVKGMELMRRDVCIATQRILEGAMSTLFETNDLSLLKASLTRQFADILSNRVPIHEFIIAKEVRMHSYSSHALPAHAKVAADGMGLDPQAEPEYGERVPYVVVNNGPYARLVDRVVSPHTLLAQPQLRLDFQYYIDKQILPALDKLLSL</sequence>
<keyword evidence="4" id="KW-0239">DNA-directed DNA polymerase</keyword>
<dbReference type="EMBL" id="JANBUW010002206">
    <property type="protein sequence ID" value="KAJ2841366.1"/>
    <property type="molecule type" value="Genomic_DNA"/>
</dbReference>
<evidence type="ECO:0000313" key="7">
    <source>
        <dbReference type="Proteomes" id="UP001139887"/>
    </source>
</evidence>
<organism evidence="6 7">
    <name type="scientific">Coemansia brasiliensis</name>
    <dbReference type="NCBI Taxonomy" id="2650707"/>
    <lineage>
        <taxon>Eukaryota</taxon>
        <taxon>Fungi</taxon>
        <taxon>Fungi incertae sedis</taxon>
        <taxon>Zoopagomycota</taxon>
        <taxon>Kickxellomycotina</taxon>
        <taxon>Kickxellomycetes</taxon>
        <taxon>Kickxellales</taxon>
        <taxon>Kickxellaceae</taxon>
        <taxon>Coemansia</taxon>
    </lineage>
</organism>
<dbReference type="GO" id="GO:0005634">
    <property type="term" value="C:nucleus"/>
    <property type="evidence" value="ECO:0007669"/>
    <property type="project" value="TreeGrafter"/>
</dbReference>
<dbReference type="GO" id="GO:0003887">
    <property type="term" value="F:DNA-directed DNA polymerase activity"/>
    <property type="evidence" value="ECO:0007669"/>
    <property type="project" value="UniProtKB-KW"/>
</dbReference>
<dbReference type="GO" id="GO:0000166">
    <property type="term" value="F:nucleotide binding"/>
    <property type="evidence" value="ECO:0007669"/>
    <property type="project" value="InterPro"/>
</dbReference>
<dbReference type="AlphaFoldDB" id="A0A9W8HZR7"/>
<keyword evidence="7" id="KW-1185">Reference proteome</keyword>
<proteinExistence type="predicted"/>
<dbReference type="OrthoDB" id="2414538at2759"/>
<name>A0A9W8HZR7_9FUNG</name>
<evidence type="ECO:0000256" key="4">
    <source>
        <dbReference type="ARBA" id="ARBA00022932"/>
    </source>
</evidence>
<dbReference type="Proteomes" id="UP001139887">
    <property type="component" value="Unassembled WGS sequence"/>
</dbReference>
<reference evidence="6" key="1">
    <citation type="submission" date="2022-07" db="EMBL/GenBank/DDBJ databases">
        <title>Phylogenomic reconstructions and comparative analyses of Kickxellomycotina fungi.</title>
        <authorList>
            <person name="Reynolds N.K."/>
            <person name="Stajich J.E."/>
            <person name="Barry K."/>
            <person name="Grigoriev I.V."/>
            <person name="Crous P."/>
            <person name="Smith M.E."/>
        </authorList>
    </citation>
    <scope>NUCLEOTIDE SEQUENCE</scope>
    <source>
        <strain evidence="6">NRRL 1566</strain>
    </source>
</reference>
<protein>
    <recommendedName>
        <fullName evidence="1">DNA-directed DNA polymerase</fullName>
        <ecNumber evidence="1">2.7.7.7</ecNumber>
    </recommendedName>
</protein>
<dbReference type="PROSITE" id="PS00116">
    <property type="entry name" value="DNA_POLYMERASE_B"/>
    <property type="match status" value="1"/>
</dbReference>
<dbReference type="InterPro" id="IPR017964">
    <property type="entry name" value="DNA-dir_DNA_pol_B_CS"/>
</dbReference>
<comment type="caution">
    <text evidence="6">The sequence shown here is derived from an EMBL/GenBank/DDBJ whole genome shotgun (WGS) entry which is preliminary data.</text>
</comment>
<evidence type="ECO:0000256" key="3">
    <source>
        <dbReference type="ARBA" id="ARBA00022695"/>
    </source>
</evidence>
<dbReference type="Pfam" id="PF00136">
    <property type="entry name" value="DNA_pol_B"/>
    <property type="match status" value="1"/>
</dbReference>
<dbReference type="EC" id="2.7.7.7" evidence="1"/>
<evidence type="ECO:0000256" key="2">
    <source>
        <dbReference type="ARBA" id="ARBA00022679"/>
    </source>
</evidence>
<dbReference type="GO" id="GO:0003677">
    <property type="term" value="F:DNA binding"/>
    <property type="evidence" value="ECO:0007669"/>
    <property type="project" value="InterPro"/>
</dbReference>
<accession>A0A9W8HZR7</accession>
<dbReference type="InterPro" id="IPR043502">
    <property type="entry name" value="DNA/RNA_pol_sf"/>
</dbReference>
<dbReference type="GO" id="GO:0016035">
    <property type="term" value="C:zeta DNA polymerase complex"/>
    <property type="evidence" value="ECO:0007669"/>
    <property type="project" value="InterPro"/>
</dbReference>
<keyword evidence="3 6" id="KW-0548">Nucleotidyltransferase</keyword>
<dbReference type="GO" id="GO:0000724">
    <property type="term" value="P:double-strand break repair via homologous recombination"/>
    <property type="evidence" value="ECO:0007669"/>
    <property type="project" value="TreeGrafter"/>
</dbReference>
<dbReference type="GO" id="GO:0042276">
    <property type="term" value="P:error-prone translesion synthesis"/>
    <property type="evidence" value="ECO:0007669"/>
    <property type="project" value="TreeGrafter"/>
</dbReference>
<dbReference type="InterPro" id="IPR023211">
    <property type="entry name" value="DNA_pol_palm_dom_sf"/>
</dbReference>